<dbReference type="Pfam" id="PF01261">
    <property type="entry name" value="AP_endonuc_2"/>
    <property type="match status" value="1"/>
</dbReference>
<protein>
    <recommendedName>
        <fullName evidence="7">Probable endonuclease 4</fullName>
        <ecNumber evidence="7">3.1.21.2</ecNumber>
    </recommendedName>
    <alternativeName>
        <fullName evidence="7">Endodeoxyribonuclease IV</fullName>
    </alternativeName>
    <alternativeName>
        <fullName evidence="7">Endonuclease IV</fullName>
    </alternativeName>
</protein>
<dbReference type="CDD" id="cd00019">
    <property type="entry name" value="AP2Ec"/>
    <property type="match status" value="1"/>
</dbReference>
<feature type="binding site" evidence="7">
    <location>
        <position position="222"/>
    </location>
    <ligand>
        <name>Zn(2+)</name>
        <dbReference type="ChEBI" id="CHEBI:29105"/>
        <label>3</label>
    </ligand>
</feature>
<dbReference type="InterPro" id="IPR013022">
    <property type="entry name" value="Xyl_isomerase-like_TIM-brl"/>
</dbReference>
<dbReference type="GO" id="GO:0003906">
    <property type="term" value="F:DNA-(apurinic or apyrimidinic site) endonuclease activity"/>
    <property type="evidence" value="ECO:0007669"/>
    <property type="project" value="TreeGrafter"/>
</dbReference>
<evidence type="ECO:0000256" key="1">
    <source>
        <dbReference type="ARBA" id="ARBA00005340"/>
    </source>
</evidence>
<dbReference type="EMBL" id="FMYV01000001">
    <property type="protein sequence ID" value="SDC05824.1"/>
    <property type="molecule type" value="Genomic_DNA"/>
</dbReference>
<dbReference type="GO" id="GO:0006284">
    <property type="term" value="P:base-excision repair"/>
    <property type="evidence" value="ECO:0007669"/>
    <property type="project" value="TreeGrafter"/>
</dbReference>
<evidence type="ECO:0000313" key="12">
    <source>
        <dbReference type="Proteomes" id="UP000297288"/>
    </source>
</evidence>
<dbReference type="EC" id="3.1.21.2" evidence="7"/>
<feature type="binding site" evidence="7">
    <location>
        <position position="138"/>
    </location>
    <ligand>
        <name>Zn(2+)</name>
        <dbReference type="ChEBI" id="CHEBI:29105"/>
        <label>1</label>
    </ligand>
</feature>
<comment type="cofactor">
    <cofactor evidence="7">
        <name>Zn(2+)</name>
        <dbReference type="ChEBI" id="CHEBI:29105"/>
    </cofactor>
    <text evidence="7">Binds 3 Zn(2+) ions.</text>
</comment>
<keyword evidence="4 7" id="KW-0378">Hydrolase</keyword>
<accession>A0A1G6IH78</accession>
<evidence type="ECO:0000259" key="8">
    <source>
        <dbReference type="Pfam" id="PF01261"/>
    </source>
</evidence>
<feature type="binding site" evidence="7">
    <location>
        <position position="102"/>
    </location>
    <ligand>
        <name>Zn(2+)</name>
        <dbReference type="ChEBI" id="CHEBI:29105"/>
        <label>1</label>
    </ligand>
</feature>
<dbReference type="InterPro" id="IPR018246">
    <property type="entry name" value="AP_endonuc_F2_Zn_BS"/>
</dbReference>
<keyword evidence="11" id="KW-1185">Reference proteome</keyword>
<evidence type="ECO:0000313" key="10">
    <source>
        <dbReference type="EMBL" id="TGG89206.1"/>
    </source>
</evidence>
<keyword evidence="7" id="KW-0540">Nuclease</keyword>
<feature type="binding site" evidence="7">
    <location>
        <position position="175"/>
    </location>
    <ligand>
        <name>Zn(2+)</name>
        <dbReference type="ChEBI" id="CHEBI:29105"/>
        <label>3</label>
    </ligand>
</feature>
<dbReference type="GO" id="GO:0008833">
    <property type="term" value="F:deoxyribonuclease IV (phage-T4-induced) activity"/>
    <property type="evidence" value="ECO:0007669"/>
    <property type="project" value="UniProtKB-UniRule"/>
</dbReference>
<keyword evidence="6 7" id="KW-0234">DNA repair</keyword>
<keyword evidence="5 7" id="KW-0862">Zinc</keyword>
<dbReference type="Proteomes" id="UP000199322">
    <property type="component" value="Unassembled WGS sequence"/>
</dbReference>
<feature type="binding site" evidence="7">
    <location>
        <position position="62"/>
    </location>
    <ligand>
        <name>Zn(2+)</name>
        <dbReference type="ChEBI" id="CHEBI:29105"/>
        <label>1</label>
    </ligand>
</feature>
<dbReference type="PROSITE" id="PS51432">
    <property type="entry name" value="AP_NUCLEASE_F2_4"/>
    <property type="match status" value="1"/>
</dbReference>
<comment type="similarity">
    <text evidence="1 7">Belongs to the AP endonuclease 2 family.</text>
</comment>
<organism evidence="9 11">
    <name type="scientific">Geotoga petraea</name>
    <dbReference type="NCBI Taxonomy" id="28234"/>
    <lineage>
        <taxon>Bacteria</taxon>
        <taxon>Thermotogati</taxon>
        <taxon>Thermotogota</taxon>
        <taxon>Thermotogae</taxon>
        <taxon>Petrotogales</taxon>
        <taxon>Petrotogaceae</taxon>
        <taxon>Geotoga</taxon>
    </lineage>
</organism>
<dbReference type="HAMAP" id="MF_00152">
    <property type="entry name" value="Nfo"/>
    <property type="match status" value="1"/>
</dbReference>
<dbReference type="FunFam" id="3.20.20.150:FF:000001">
    <property type="entry name" value="Probable endonuclease 4"/>
    <property type="match status" value="1"/>
</dbReference>
<dbReference type="Proteomes" id="UP000297288">
    <property type="component" value="Unassembled WGS sequence"/>
</dbReference>
<dbReference type="SUPFAM" id="SSF51658">
    <property type="entry name" value="Xylose isomerase-like"/>
    <property type="match status" value="1"/>
</dbReference>
<evidence type="ECO:0000256" key="7">
    <source>
        <dbReference type="HAMAP-Rule" id="MF_00152"/>
    </source>
</evidence>
<feature type="binding site" evidence="7">
    <location>
        <position position="209"/>
    </location>
    <ligand>
        <name>Zn(2+)</name>
        <dbReference type="ChEBI" id="CHEBI:29105"/>
        <label>2</label>
    </ligand>
</feature>
<dbReference type="STRING" id="28234.SAMN04488588_0376"/>
<proteinExistence type="inferred from homology"/>
<evidence type="ECO:0000256" key="6">
    <source>
        <dbReference type="ARBA" id="ARBA00023204"/>
    </source>
</evidence>
<sequence>MKISNGIENVPKKTIDIGANTFQIFVKSPRTWGNPSITQESAEKFKKNMKKHNLSFDKVLVHSNYLINLASPKDDTWKNSINSMAEEIKAVQSLGITHYNIHCGSHLGKGEEYAVNRITEGLERVYDSLDLKLNICLENSSKKGNNYGFKIEHIGKLFENFKNSEKLKVVYDTCHGFDGNYDIRNDNDVEKLLELMSNSFGIENLRFIHLNDSKSPLNMGKDRHEKIGKGYIGKDGISNIINHSKLKNIPFILETPCDDEEHKEEIKLLKSWL</sequence>
<feature type="binding site" evidence="7">
    <location>
        <position position="254"/>
    </location>
    <ligand>
        <name>Zn(2+)</name>
        <dbReference type="ChEBI" id="CHEBI:29105"/>
        <label>2</label>
    </ligand>
</feature>
<dbReference type="PANTHER" id="PTHR21445">
    <property type="entry name" value="ENDONUCLEASE IV ENDODEOXYRIBONUCLEASE IV"/>
    <property type="match status" value="1"/>
</dbReference>
<dbReference type="GO" id="GO:0008270">
    <property type="term" value="F:zinc ion binding"/>
    <property type="evidence" value="ECO:0007669"/>
    <property type="project" value="UniProtKB-UniRule"/>
</dbReference>
<dbReference type="OrthoDB" id="9805666at2"/>
<keyword evidence="3 7" id="KW-0227">DNA damage</keyword>
<reference evidence="9 11" key="1">
    <citation type="submission" date="2016-10" db="EMBL/GenBank/DDBJ databases">
        <authorList>
            <person name="de Groot N.N."/>
        </authorList>
    </citation>
    <scope>NUCLEOTIDE SEQUENCE [LARGE SCALE GENOMIC DNA]</scope>
    <source>
        <strain evidence="9 11">WG14</strain>
    </source>
</reference>
<evidence type="ECO:0000256" key="4">
    <source>
        <dbReference type="ARBA" id="ARBA00022801"/>
    </source>
</evidence>
<comment type="catalytic activity">
    <reaction evidence="7">
        <text>Endonucleolytic cleavage to 5'-phosphooligonucleotide end-products.</text>
        <dbReference type="EC" id="3.1.21.2"/>
    </reaction>
</comment>
<evidence type="ECO:0000256" key="3">
    <source>
        <dbReference type="ARBA" id="ARBA00022763"/>
    </source>
</evidence>
<dbReference type="InterPro" id="IPR001719">
    <property type="entry name" value="AP_endonuc_2"/>
</dbReference>
<dbReference type="NCBIfam" id="TIGR00587">
    <property type="entry name" value="nfo"/>
    <property type="match status" value="1"/>
</dbReference>
<dbReference type="PROSITE" id="PS00729">
    <property type="entry name" value="AP_NUCLEASE_F2_1"/>
    <property type="match status" value="1"/>
</dbReference>
<name>A0A1G6IH78_9BACT</name>
<keyword evidence="2 7" id="KW-0479">Metal-binding</keyword>
<reference evidence="10 12" key="2">
    <citation type="submission" date="2019-04" db="EMBL/GenBank/DDBJ databases">
        <title>Draft genome sequence data and analysis of a Fermenting Bacterium, Geotoga petraea strain HO-Geo1, isolated from heavy-oil petroleum reservoir in Russia.</title>
        <authorList>
            <person name="Grouzdev D.S."/>
            <person name="Semenova E.M."/>
            <person name="Sokolova D.S."/>
            <person name="Tourova T.P."/>
            <person name="Poltaraus A.B."/>
            <person name="Nazina T.N."/>
        </authorList>
    </citation>
    <scope>NUCLEOTIDE SEQUENCE [LARGE SCALE GENOMIC DNA]</scope>
    <source>
        <strain evidence="10 12">HO-Geo1</strain>
    </source>
</reference>
<evidence type="ECO:0000313" key="9">
    <source>
        <dbReference type="EMBL" id="SDC05824.1"/>
    </source>
</evidence>
<keyword evidence="7 9" id="KW-0255">Endonuclease</keyword>
<dbReference type="EMBL" id="SRME01000001">
    <property type="protein sequence ID" value="TGG89206.1"/>
    <property type="molecule type" value="Genomic_DNA"/>
</dbReference>
<evidence type="ECO:0000256" key="5">
    <source>
        <dbReference type="ARBA" id="ARBA00022833"/>
    </source>
</evidence>
<feature type="binding site" evidence="7">
    <location>
        <position position="138"/>
    </location>
    <ligand>
        <name>Zn(2+)</name>
        <dbReference type="ChEBI" id="CHEBI:29105"/>
        <label>2</label>
    </ligand>
</feature>
<dbReference type="PANTHER" id="PTHR21445:SF0">
    <property type="entry name" value="APURINIC-APYRIMIDINIC ENDONUCLEASE"/>
    <property type="match status" value="1"/>
</dbReference>
<dbReference type="Gene3D" id="3.20.20.150">
    <property type="entry name" value="Divalent-metal-dependent TIM barrel enzymes"/>
    <property type="match status" value="1"/>
</dbReference>
<dbReference type="GO" id="GO:0003677">
    <property type="term" value="F:DNA binding"/>
    <property type="evidence" value="ECO:0007669"/>
    <property type="project" value="InterPro"/>
</dbReference>
<feature type="binding site" evidence="7">
    <location>
        <position position="172"/>
    </location>
    <ligand>
        <name>Zn(2+)</name>
        <dbReference type="ChEBI" id="CHEBI:29105"/>
        <label>2</label>
    </ligand>
</feature>
<feature type="binding site" evidence="7">
    <location>
        <position position="224"/>
    </location>
    <ligand>
        <name>Zn(2+)</name>
        <dbReference type="ChEBI" id="CHEBI:29105"/>
        <label>3</label>
    </ligand>
</feature>
<dbReference type="PROSITE" id="PS00731">
    <property type="entry name" value="AP_NUCLEASE_F2_3"/>
    <property type="match status" value="1"/>
</dbReference>
<dbReference type="AlphaFoldDB" id="A0A1G6IH78"/>
<feature type="domain" description="Xylose isomerase-like TIM barrel" evidence="8">
    <location>
        <begin position="16"/>
        <end position="271"/>
    </location>
</feature>
<dbReference type="GO" id="GO:0008081">
    <property type="term" value="F:phosphoric diester hydrolase activity"/>
    <property type="evidence" value="ECO:0007669"/>
    <property type="project" value="TreeGrafter"/>
</dbReference>
<dbReference type="SMART" id="SM00518">
    <property type="entry name" value="AP2Ec"/>
    <property type="match status" value="1"/>
</dbReference>
<dbReference type="InterPro" id="IPR036237">
    <property type="entry name" value="Xyl_isomerase-like_sf"/>
</dbReference>
<comment type="function">
    <text evidence="7">Endonuclease IV plays a role in DNA repair. It cleaves phosphodiester bonds at apurinic or apyrimidinic (AP) sites, generating a 3'-hydroxyl group and a 5'-terminal sugar phosphate.</text>
</comment>
<evidence type="ECO:0000256" key="2">
    <source>
        <dbReference type="ARBA" id="ARBA00022723"/>
    </source>
</evidence>
<gene>
    <name evidence="7" type="primary">nfo</name>
    <name evidence="10" type="ORF">E4650_03175</name>
    <name evidence="9" type="ORF">SAMN04488588_0376</name>
</gene>
<evidence type="ECO:0000313" key="11">
    <source>
        <dbReference type="Proteomes" id="UP000199322"/>
    </source>
</evidence>